<dbReference type="InterPro" id="IPR015797">
    <property type="entry name" value="NUDIX_hydrolase-like_dom_sf"/>
</dbReference>
<dbReference type="Gene3D" id="3.90.79.10">
    <property type="entry name" value="Nucleoside Triphosphate Pyrophosphohydrolase"/>
    <property type="match status" value="1"/>
</dbReference>
<reference evidence="3" key="1">
    <citation type="journal article" date="2020" name="mSystems">
        <title>Genome- and Community-Level Interaction Insights into Carbon Utilization and Element Cycling Functions of Hydrothermarchaeota in Hydrothermal Sediment.</title>
        <authorList>
            <person name="Zhou Z."/>
            <person name="Liu Y."/>
            <person name="Xu W."/>
            <person name="Pan J."/>
            <person name="Luo Z.H."/>
            <person name="Li M."/>
        </authorList>
    </citation>
    <scope>NUCLEOTIDE SEQUENCE [LARGE SCALE GENOMIC DNA]</scope>
    <source>
        <strain evidence="3">SpSt-658</strain>
    </source>
</reference>
<evidence type="ECO:0000313" key="3">
    <source>
        <dbReference type="EMBL" id="HGM07584.1"/>
    </source>
</evidence>
<dbReference type="PANTHER" id="PTHR43736">
    <property type="entry name" value="ADP-RIBOSE PYROPHOSPHATASE"/>
    <property type="match status" value="1"/>
</dbReference>
<feature type="domain" description="Nudix hydrolase" evidence="2">
    <location>
        <begin position="9"/>
        <end position="141"/>
    </location>
</feature>
<dbReference type="PANTHER" id="PTHR43736:SF1">
    <property type="entry name" value="DIHYDRONEOPTERIN TRIPHOSPHATE DIPHOSPHATASE"/>
    <property type="match status" value="1"/>
</dbReference>
<dbReference type="PROSITE" id="PS00893">
    <property type="entry name" value="NUDIX_BOX"/>
    <property type="match status" value="1"/>
</dbReference>
<sequence length="164" mass="18021">MSSRVNPLYAITAVGAVVLHNNKVLLVKRGSSPGKGLWSIPGGVVEAGENIYEAARRELNEETGIDAKPLGVLLIVNNIVRNNTSRIAYHYLILDILFDEKSIKGSPRPGGDAVDVAFIPIDEVINRYDVTKSTKYLINVLTKGNSNKLELLQVYELDVFDQTL</sequence>
<proteinExistence type="predicted"/>
<dbReference type="PROSITE" id="PS51462">
    <property type="entry name" value="NUDIX"/>
    <property type="match status" value="1"/>
</dbReference>
<comment type="caution">
    <text evidence="3">The sequence shown here is derived from an EMBL/GenBank/DDBJ whole genome shotgun (WGS) entry which is preliminary data.</text>
</comment>
<dbReference type="InterPro" id="IPR000086">
    <property type="entry name" value="NUDIX_hydrolase_dom"/>
</dbReference>
<dbReference type="EMBL" id="DTCA01000124">
    <property type="protein sequence ID" value="HGM07584.1"/>
    <property type="molecule type" value="Genomic_DNA"/>
</dbReference>
<dbReference type="SUPFAM" id="SSF55811">
    <property type="entry name" value="Nudix"/>
    <property type="match status" value="1"/>
</dbReference>
<evidence type="ECO:0000256" key="1">
    <source>
        <dbReference type="ARBA" id="ARBA00022801"/>
    </source>
</evidence>
<dbReference type="PRINTS" id="PR00502">
    <property type="entry name" value="NUDIXFAMILY"/>
</dbReference>
<dbReference type="InterPro" id="IPR020084">
    <property type="entry name" value="NUDIX_hydrolase_CS"/>
</dbReference>
<dbReference type="AlphaFoldDB" id="A0A7C4D3S7"/>
<protein>
    <submittedName>
        <fullName evidence="3">NUDIX domain-containing protein</fullName>
    </submittedName>
</protein>
<dbReference type="GO" id="GO:0016787">
    <property type="term" value="F:hydrolase activity"/>
    <property type="evidence" value="ECO:0007669"/>
    <property type="project" value="UniProtKB-KW"/>
</dbReference>
<dbReference type="InterPro" id="IPR020476">
    <property type="entry name" value="Nudix_hydrolase"/>
</dbReference>
<organism evidence="3">
    <name type="scientific">Ignisphaera aggregans</name>
    <dbReference type="NCBI Taxonomy" id="334771"/>
    <lineage>
        <taxon>Archaea</taxon>
        <taxon>Thermoproteota</taxon>
        <taxon>Thermoprotei</taxon>
        <taxon>Desulfurococcales</taxon>
        <taxon>Desulfurococcaceae</taxon>
        <taxon>Ignisphaera</taxon>
    </lineage>
</organism>
<evidence type="ECO:0000259" key="2">
    <source>
        <dbReference type="PROSITE" id="PS51462"/>
    </source>
</evidence>
<dbReference type="CDD" id="cd04673">
    <property type="entry name" value="NUDIX_ADPRase"/>
    <property type="match status" value="1"/>
</dbReference>
<dbReference type="Pfam" id="PF00293">
    <property type="entry name" value="NUDIX"/>
    <property type="match status" value="1"/>
</dbReference>
<gene>
    <name evidence="3" type="ORF">ENU31_04155</name>
</gene>
<keyword evidence="1" id="KW-0378">Hydrolase</keyword>
<accession>A0A7C4D3S7</accession>
<name>A0A7C4D3S7_9CREN</name>